<gene>
    <name evidence="1" type="ORF">ACED57_13535</name>
</gene>
<accession>A0ABV4KRQ3</accession>
<sequence>MTQPVEVKPFFEYDELIQRLTDRGMLIKDPLRAQRKLTQVGYYRLSGYWHTSRKFKRNDRDIKYFNEFQANTCFEDIFEFYLFDKRLRIEFTDALERIEIYLRTIIAHEIGRIAPLAYLDRKQFSRDAFKAGAKIYYDDWLSRHNKLIEGSKEESIDNHRDKGKPIPIWVAAEVWDFGALSKFYSILSGKNQDLICNRLGLDNRKELDNWLINLNGIRNRCAHHARLCNRPNPRTLSIPRKGYFNLLDLGQNQRSKFYGMVAVIWFLLKKIGPSSNWICRIADIIDQKPDIPGFNFRSMGFPEGGFPRRLFPETVQKLPIISEPSPFEEFEARVNALLNFKEEFDLGGTLTNNAKNVQNMIDLLTDFSYEVDDAIKPSEDK</sequence>
<protein>
    <submittedName>
        <fullName evidence="1">Abi family protein</fullName>
    </submittedName>
</protein>
<keyword evidence="2" id="KW-1185">Reference proteome</keyword>
<dbReference type="RefSeq" id="WP_371707903.1">
    <property type="nucleotide sequence ID" value="NZ_JBFRME010000020.1"/>
</dbReference>
<organism evidence="1 2">
    <name type="scientific">Vibrio atlanticus</name>
    <dbReference type="NCBI Taxonomy" id="693153"/>
    <lineage>
        <taxon>Bacteria</taxon>
        <taxon>Pseudomonadati</taxon>
        <taxon>Pseudomonadota</taxon>
        <taxon>Gammaproteobacteria</taxon>
        <taxon>Vibrionales</taxon>
        <taxon>Vibrionaceae</taxon>
        <taxon>Vibrio</taxon>
    </lineage>
</organism>
<dbReference type="Proteomes" id="UP001569175">
    <property type="component" value="Unassembled WGS sequence"/>
</dbReference>
<dbReference type="Pfam" id="PF07751">
    <property type="entry name" value="Abi_2"/>
    <property type="match status" value="1"/>
</dbReference>
<dbReference type="InterPro" id="IPR011664">
    <property type="entry name" value="Abi_system_AbiD/AbiF-like"/>
</dbReference>
<dbReference type="EMBL" id="JBGOOL010000035">
    <property type="protein sequence ID" value="MEZ8054167.1"/>
    <property type="molecule type" value="Genomic_DNA"/>
</dbReference>
<proteinExistence type="predicted"/>
<evidence type="ECO:0000313" key="1">
    <source>
        <dbReference type="EMBL" id="MEZ8054167.1"/>
    </source>
</evidence>
<name>A0ABV4KRQ3_9VIBR</name>
<reference evidence="1 2" key="1">
    <citation type="submission" date="2024-06" db="EMBL/GenBank/DDBJ databases">
        <authorList>
            <person name="Steensen K."/>
            <person name="Seneca J."/>
            <person name="Bartlau N."/>
            <person name="Yu A.X."/>
            <person name="Polz M.F."/>
        </authorList>
    </citation>
    <scope>NUCLEOTIDE SEQUENCE [LARGE SCALE GENOMIC DNA]</scope>
    <source>
        <strain evidence="1 2">1F9</strain>
    </source>
</reference>
<evidence type="ECO:0000313" key="2">
    <source>
        <dbReference type="Proteomes" id="UP001569175"/>
    </source>
</evidence>
<comment type="caution">
    <text evidence="1">The sequence shown here is derived from an EMBL/GenBank/DDBJ whole genome shotgun (WGS) entry which is preliminary data.</text>
</comment>